<proteinExistence type="predicted"/>
<dbReference type="EMBL" id="MJEQ01037183">
    <property type="protein sequence ID" value="OIT07859.1"/>
    <property type="molecule type" value="Genomic_DNA"/>
</dbReference>
<dbReference type="AlphaFoldDB" id="A0A1J6JAJ7"/>
<reference evidence="1" key="1">
    <citation type="submission" date="2016-11" db="EMBL/GenBank/DDBJ databases">
        <title>The genome of Nicotiana attenuata.</title>
        <authorList>
            <person name="Xu S."/>
            <person name="Brockmoeller T."/>
            <person name="Gaquerel E."/>
            <person name="Navarro A."/>
            <person name="Kuhl H."/>
            <person name="Gase K."/>
            <person name="Ling Z."/>
            <person name="Zhou W."/>
            <person name="Kreitzer C."/>
            <person name="Stanke M."/>
            <person name="Tang H."/>
            <person name="Lyons E."/>
            <person name="Pandey P."/>
            <person name="Pandey S.P."/>
            <person name="Timmermann B."/>
            <person name="Baldwin I.T."/>
        </authorList>
    </citation>
    <scope>NUCLEOTIDE SEQUENCE [LARGE SCALE GENOMIC DNA]</scope>
    <source>
        <strain evidence="1">UT</strain>
    </source>
</reference>
<comment type="caution">
    <text evidence="1">The sequence shown here is derived from an EMBL/GenBank/DDBJ whole genome shotgun (WGS) entry which is preliminary data.</text>
</comment>
<dbReference type="Proteomes" id="UP000187609">
    <property type="component" value="Unassembled WGS sequence"/>
</dbReference>
<name>A0A1J6JAJ7_NICAT</name>
<accession>A0A1J6JAJ7</accession>
<evidence type="ECO:0000313" key="1">
    <source>
        <dbReference type="EMBL" id="OIT07859.1"/>
    </source>
</evidence>
<dbReference type="Gramene" id="OIT07859">
    <property type="protein sequence ID" value="OIT07859"/>
    <property type="gene ID" value="A4A49_37493"/>
</dbReference>
<evidence type="ECO:0000313" key="2">
    <source>
        <dbReference type="Proteomes" id="UP000187609"/>
    </source>
</evidence>
<sequence length="79" mass="9049">MKLKVIYAFLSSLSEFDVHLYFAGGLEVGHKVIAMPALEDCYCINVQNMNCFISSAYWESTFQLYSVSKHSVTEVQLRF</sequence>
<organism evidence="1 2">
    <name type="scientific">Nicotiana attenuata</name>
    <name type="common">Coyote tobacco</name>
    <dbReference type="NCBI Taxonomy" id="49451"/>
    <lineage>
        <taxon>Eukaryota</taxon>
        <taxon>Viridiplantae</taxon>
        <taxon>Streptophyta</taxon>
        <taxon>Embryophyta</taxon>
        <taxon>Tracheophyta</taxon>
        <taxon>Spermatophyta</taxon>
        <taxon>Magnoliopsida</taxon>
        <taxon>eudicotyledons</taxon>
        <taxon>Gunneridae</taxon>
        <taxon>Pentapetalae</taxon>
        <taxon>asterids</taxon>
        <taxon>lamiids</taxon>
        <taxon>Solanales</taxon>
        <taxon>Solanaceae</taxon>
        <taxon>Nicotianoideae</taxon>
        <taxon>Nicotianeae</taxon>
        <taxon>Nicotiana</taxon>
    </lineage>
</organism>
<gene>
    <name evidence="1" type="ORF">A4A49_37493</name>
</gene>
<keyword evidence="2" id="KW-1185">Reference proteome</keyword>
<protein>
    <submittedName>
        <fullName evidence="1">Uncharacterized protein</fullName>
    </submittedName>
</protein>